<sequence>LPVELLPASVHLLFLGYPRYNDRSSRLLVIDILTELNAWNSVEFLKVMVPASQREIEKLAAKSVDG</sequence>
<name>A0A9P5SED1_9FUNG</name>
<evidence type="ECO:0000313" key="1">
    <source>
        <dbReference type="EMBL" id="KAF9323994.1"/>
    </source>
</evidence>
<dbReference type="EMBL" id="JAAAUY010001174">
    <property type="protein sequence ID" value="KAF9323994.1"/>
    <property type="molecule type" value="Genomic_DNA"/>
</dbReference>
<evidence type="ECO:0000313" key="2">
    <source>
        <dbReference type="Proteomes" id="UP000696485"/>
    </source>
</evidence>
<reference evidence="1" key="1">
    <citation type="journal article" date="2020" name="Fungal Divers.">
        <title>Resolving the Mortierellaceae phylogeny through synthesis of multi-gene phylogenetics and phylogenomics.</title>
        <authorList>
            <person name="Vandepol N."/>
            <person name="Liber J."/>
            <person name="Desiro A."/>
            <person name="Na H."/>
            <person name="Kennedy M."/>
            <person name="Barry K."/>
            <person name="Grigoriev I.V."/>
            <person name="Miller A.N."/>
            <person name="O'Donnell K."/>
            <person name="Stajich J.E."/>
            <person name="Bonito G."/>
        </authorList>
    </citation>
    <scope>NUCLEOTIDE SEQUENCE</scope>
    <source>
        <strain evidence="1">NVP1</strain>
    </source>
</reference>
<organism evidence="1 2">
    <name type="scientific">Podila minutissima</name>
    <dbReference type="NCBI Taxonomy" id="64525"/>
    <lineage>
        <taxon>Eukaryota</taxon>
        <taxon>Fungi</taxon>
        <taxon>Fungi incertae sedis</taxon>
        <taxon>Mucoromycota</taxon>
        <taxon>Mortierellomycotina</taxon>
        <taxon>Mortierellomycetes</taxon>
        <taxon>Mortierellales</taxon>
        <taxon>Mortierellaceae</taxon>
        <taxon>Podila</taxon>
    </lineage>
</organism>
<comment type="caution">
    <text evidence="1">The sequence shown here is derived from an EMBL/GenBank/DDBJ whole genome shotgun (WGS) entry which is preliminary data.</text>
</comment>
<proteinExistence type="predicted"/>
<accession>A0A9P5SED1</accession>
<dbReference type="AlphaFoldDB" id="A0A9P5SED1"/>
<dbReference type="Proteomes" id="UP000696485">
    <property type="component" value="Unassembled WGS sequence"/>
</dbReference>
<protein>
    <submittedName>
        <fullName evidence="1">Uncharacterized protein</fullName>
    </submittedName>
</protein>
<gene>
    <name evidence="1" type="ORF">BG006_000952</name>
</gene>
<feature type="non-terminal residue" evidence="1">
    <location>
        <position position="1"/>
    </location>
</feature>
<keyword evidence="2" id="KW-1185">Reference proteome</keyword>